<dbReference type="InterPro" id="IPR013113">
    <property type="entry name" value="SIP_FAD-bd"/>
</dbReference>
<sequence length="268" mass="28270">MSSSTATVIRNVARGPRMRRITVHVDDPGALAAPPEADAAVGIYFGGPDGPGRTYSIRALRDGGAALEVEVCLHSHGPGADWATRAQPGDRVLLDHPNSWHRPPPDAGWQLLIADLAGLPALCRIVEELPAAGRAIVVVEVIDDADLALLPSHPGVSLHAADGGNGQGPSGLVQMAAGLAAPDSPGYLWFAGESGQARLARKHFRALGWTPDRYDITGYWRADAEAWNARFAPVAEAMMELYRRAVADGASVKAAMEAVDDALEREGL</sequence>
<dbReference type="PANTHER" id="PTHR30157:SF0">
    <property type="entry name" value="NADPH-DEPENDENT FERRIC-CHELATE REDUCTASE"/>
    <property type="match status" value="1"/>
</dbReference>
<dbReference type="OrthoDB" id="9814826at2"/>
<accession>A0A2G5PE35</accession>
<dbReference type="STRING" id="85968.GCA_900073015_03235"/>
<dbReference type="RefSeq" id="WP_090591853.1">
    <property type="nucleotide sequence ID" value="NZ_CP104302.1"/>
</dbReference>
<name>A0A2G5PE35_9MYCO</name>
<protein>
    <submittedName>
        <fullName evidence="2">Siderophore-interacting protein</fullName>
    </submittedName>
</protein>
<evidence type="ECO:0000313" key="2">
    <source>
        <dbReference type="EMBL" id="PIB76579.1"/>
    </source>
</evidence>
<gene>
    <name evidence="2" type="ORF">CQY22_005585</name>
</gene>
<dbReference type="Gene3D" id="2.40.30.10">
    <property type="entry name" value="Translation factors"/>
    <property type="match status" value="1"/>
</dbReference>
<dbReference type="Proteomes" id="UP000230551">
    <property type="component" value="Unassembled WGS sequence"/>
</dbReference>
<dbReference type="SUPFAM" id="SSF63380">
    <property type="entry name" value="Riboflavin synthase domain-like"/>
    <property type="match status" value="1"/>
</dbReference>
<evidence type="ECO:0000313" key="3">
    <source>
        <dbReference type="Proteomes" id="UP000230551"/>
    </source>
</evidence>
<dbReference type="GO" id="GO:0016491">
    <property type="term" value="F:oxidoreductase activity"/>
    <property type="evidence" value="ECO:0007669"/>
    <property type="project" value="InterPro"/>
</dbReference>
<dbReference type="AlphaFoldDB" id="A0A2G5PE35"/>
<dbReference type="PANTHER" id="PTHR30157">
    <property type="entry name" value="FERRIC REDUCTASE, NADPH-DEPENDENT"/>
    <property type="match status" value="1"/>
</dbReference>
<organism evidence="2 3">
    <name type="scientific">Mycolicibacterium brumae</name>
    <dbReference type="NCBI Taxonomy" id="85968"/>
    <lineage>
        <taxon>Bacteria</taxon>
        <taxon>Bacillati</taxon>
        <taxon>Actinomycetota</taxon>
        <taxon>Actinomycetes</taxon>
        <taxon>Mycobacteriales</taxon>
        <taxon>Mycobacteriaceae</taxon>
        <taxon>Mycolicibacterium</taxon>
    </lineage>
</organism>
<dbReference type="InterPro" id="IPR007037">
    <property type="entry name" value="SIP_rossman_dom"/>
</dbReference>
<dbReference type="InterPro" id="IPR039374">
    <property type="entry name" value="SIP_fam"/>
</dbReference>
<proteinExistence type="predicted"/>
<dbReference type="InterPro" id="IPR039261">
    <property type="entry name" value="FNR_nucleotide-bd"/>
</dbReference>
<reference evidence="2 3" key="1">
    <citation type="journal article" date="2017" name="Infect. Genet. Evol.">
        <title>The new phylogeny of the genus Mycobacterium: The old and the news.</title>
        <authorList>
            <person name="Tortoli E."/>
            <person name="Fedrizzi T."/>
            <person name="Meehan C.J."/>
            <person name="Trovato A."/>
            <person name="Grottola A."/>
            <person name="Giacobazzi E."/>
            <person name="Serpini G.F."/>
            <person name="Tagliazucchi S."/>
            <person name="Fabio A."/>
            <person name="Bettua C."/>
            <person name="Bertorelli R."/>
            <person name="Frascaro F."/>
            <person name="De Sanctis V."/>
            <person name="Pecorari M."/>
            <person name="Jousson O."/>
            <person name="Segata N."/>
            <person name="Cirillo D.M."/>
        </authorList>
    </citation>
    <scope>NUCLEOTIDE SEQUENCE [LARGE SCALE GENOMIC DNA]</scope>
    <source>
        <strain evidence="2 3">CIP1034565</strain>
    </source>
</reference>
<dbReference type="Pfam" id="PF04954">
    <property type="entry name" value="SIP"/>
    <property type="match status" value="1"/>
</dbReference>
<dbReference type="InterPro" id="IPR017938">
    <property type="entry name" value="Riboflavin_synthase-like_b-brl"/>
</dbReference>
<dbReference type="EMBL" id="PDCN02000004">
    <property type="protein sequence ID" value="PIB76579.1"/>
    <property type="molecule type" value="Genomic_DNA"/>
</dbReference>
<comment type="caution">
    <text evidence="2">The sequence shown here is derived from an EMBL/GenBank/DDBJ whole genome shotgun (WGS) entry which is preliminary data.</text>
</comment>
<dbReference type="CDD" id="cd06193">
    <property type="entry name" value="siderophore_interacting"/>
    <property type="match status" value="1"/>
</dbReference>
<feature type="domain" description="FAD-binding FR-type" evidence="1">
    <location>
        <begin position="1"/>
        <end position="104"/>
    </location>
</feature>
<dbReference type="InterPro" id="IPR017927">
    <property type="entry name" value="FAD-bd_FR_type"/>
</dbReference>
<dbReference type="Gene3D" id="3.40.50.80">
    <property type="entry name" value="Nucleotide-binding domain of ferredoxin-NADP reductase (FNR) module"/>
    <property type="match status" value="1"/>
</dbReference>
<evidence type="ECO:0000259" key="1">
    <source>
        <dbReference type="PROSITE" id="PS51384"/>
    </source>
</evidence>
<dbReference type="PROSITE" id="PS51384">
    <property type="entry name" value="FAD_FR"/>
    <property type="match status" value="1"/>
</dbReference>
<keyword evidence="3" id="KW-1185">Reference proteome</keyword>
<dbReference type="Pfam" id="PF08021">
    <property type="entry name" value="FAD_binding_9"/>
    <property type="match status" value="1"/>
</dbReference>